<dbReference type="InterPro" id="IPR058240">
    <property type="entry name" value="rSAM_sf"/>
</dbReference>
<dbReference type="PROSITE" id="PS51918">
    <property type="entry name" value="RADICAL_SAM"/>
    <property type="match status" value="1"/>
</dbReference>
<keyword evidence="11" id="KW-1185">Reference proteome</keyword>
<feature type="binding site" evidence="8">
    <location>
        <position position="37"/>
    </location>
    <ligand>
        <name>[4Fe-4S] cluster</name>
        <dbReference type="ChEBI" id="CHEBI:49883"/>
        <note>4Fe-4S-S-AdoMet</note>
    </ligand>
</feature>
<evidence type="ECO:0000259" key="9">
    <source>
        <dbReference type="PROSITE" id="PS51918"/>
    </source>
</evidence>
<dbReference type="PANTHER" id="PTHR42836">
    <property type="entry name" value="7-CARBOXY-7-DEAZAGUANINE SYNTHASE"/>
    <property type="match status" value="1"/>
</dbReference>
<feature type="binding site" evidence="8">
    <location>
        <begin position="11"/>
        <end position="13"/>
    </location>
    <ligand>
        <name>substrate</name>
    </ligand>
</feature>
<feature type="binding site" evidence="8">
    <location>
        <position position="26"/>
    </location>
    <ligand>
        <name>substrate</name>
    </ligand>
</feature>
<proteinExistence type="inferred from homology"/>
<comment type="caution">
    <text evidence="10">The sequence shown here is derived from an EMBL/GenBank/DDBJ whole genome shotgun (WGS) entry which is preliminary data.</text>
</comment>
<evidence type="ECO:0000256" key="7">
    <source>
        <dbReference type="ARBA" id="ARBA00023239"/>
    </source>
</evidence>
<comment type="catalytic activity">
    <reaction evidence="8">
        <text>6-carboxy-5,6,7,8-tetrahydropterin + H(+) = 7-carboxy-7-carbaguanine + NH4(+)</text>
        <dbReference type="Rhea" id="RHEA:27974"/>
        <dbReference type="ChEBI" id="CHEBI:15378"/>
        <dbReference type="ChEBI" id="CHEBI:28938"/>
        <dbReference type="ChEBI" id="CHEBI:61032"/>
        <dbReference type="ChEBI" id="CHEBI:61036"/>
        <dbReference type="EC" id="4.3.99.3"/>
    </reaction>
</comment>
<protein>
    <recommendedName>
        <fullName evidence="8">7-carboxy-7-deazaguanine synthase</fullName>
        <shortName evidence="8">CDG synthase</shortName>
        <ecNumber evidence="8">4.3.99.3</ecNumber>
    </recommendedName>
    <alternativeName>
        <fullName evidence="8">Queuosine biosynthesis protein QueE</fullName>
    </alternativeName>
</protein>
<dbReference type="Gene3D" id="3.20.20.70">
    <property type="entry name" value="Aldolase class I"/>
    <property type="match status" value="1"/>
</dbReference>
<evidence type="ECO:0000313" key="11">
    <source>
        <dbReference type="Proteomes" id="UP000703590"/>
    </source>
</evidence>
<dbReference type="Pfam" id="PF04055">
    <property type="entry name" value="Radical_SAM"/>
    <property type="match status" value="1"/>
</dbReference>
<dbReference type="RefSeq" id="WP_205458924.1">
    <property type="nucleotide sequence ID" value="NZ_JAFHKK010000011.1"/>
</dbReference>
<evidence type="ECO:0000256" key="3">
    <source>
        <dbReference type="ARBA" id="ARBA00022723"/>
    </source>
</evidence>
<reference evidence="10" key="1">
    <citation type="submission" date="2021-02" db="EMBL/GenBank/DDBJ databases">
        <title>Sulfurospirillum tamanensis sp. nov.</title>
        <authorList>
            <person name="Frolova A."/>
            <person name="Merkel A."/>
            <person name="Slobodkin A."/>
        </authorList>
    </citation>
    <scope>NUCLEOTIDE SEQUENCE</scope>
    <source>
        <strain evidence="10">T05b</strain>
    </source>
</reference>
<keyword evidence="5 8" id="KW-0408">Iron</keyword>
<name>A0ABS2WRZ3_9BACT</name>
<feature type="binding site" evidence="8">
    <location>
        <begin position="36"/>
        <end position="38"/>
    </location>
    <ligand>
        <name>S-adenosyl-L-methionine</name>
        <dbReference type="ChEBI" id="CHEBI:59789"/>
    </ligand>
</feature>
<dbReference type="SFLD" id="SFLDS00029">
    <property type="entry name" value="Radical_SAM"/>
    <property type="match status" value="1"/>
</dbReference>
<evidence type="ECO:0000256" key="1">
    <source>
        <dbReference type="ARBA" id="ARBA00022485"/>
    </source>
</evidence>
<comment type="pathway">
    <text evidence="8">Purine metabolism; 7-cyano-7-deazaguanine biosynthesis.</text>
</comment>
<feature type="binding site" evidence="8">
    <location>
        <begin position="113"/>
        <end position="115"/>
    </location>
    <ligand>
        <name>S-adenosyl-L-methionine</name>
        <dbReference type="ChEBI" id="CHEBI:59789"/>
    </ligand>
</feature>
<evidence type="ECO:0000313" key="10">
    <source>
        <dbReference type="EMBL" id="MBN2964372.1"/>
    </source>
</evidence>
<comment type="cofactor">
    <cofactor evidence="8">
        <name>S-adenosyl-L-methionine</name>
        <dbReference type="ChEBI" id="CHEBI:59789"/>
    </cofactor>
    <text evidence="8">Binds 1 S-adenosyl-L-methionine per subunit.</text>
</comment>
<dbReference type="PIRSF" id="PIRSF000370">
    <property type="entry name" value="QueE"/>
    <property type="match status" value="1"/>
</dbReference>
<keyword evidence="2 8" id="KW-0949">S-adenosyl-L-methionine</keyword>
<comment type="similarity">
    <text evidence="8">Belongs to the radical SAM superfamily. 7-carboxy-7-deazaguanine synthase family.</text>
</comment>
<feature type="binding site" evidence="8">
    <location>
        <position position="69"/>
    </location>
    <ligand>
        <name>substrate</name>
    </ligand>
</feature>
<reference evidence="10" key="2">
    <citation type="submission" date="2021-02" db="EMBL/GenBank/DDBJ databases">
        <authorList>
            <person name="Merkel A.Y."/>
        </authorList>
    </citation>
    <scope>NUCLEOTIDE SEQUENCE</scope>
    <source>
        <strain evidence="10">T05b</strain>
    </source>
</reference>
<keyword evidence="3 8" id="KW-0479">Metal-binding</keyword>
<feature type="domain" description="Radical SAM core" evidence="9">
    <location>
        <begin position="17"/>
        <end position="192"/>
    </location>
</feature>
<keyword evidence="4 8" id="KW-0460">Magnesium</keyword>
<accession>A0ABS2WRZ3</accession>
<comment type="cofactor">
    <cofactor evidence="8">
        <name>Mg(2+)</name>
        <dbReference type="ChEBI" id="CHEBI:18420"/>
    </cofactor>
</comment>
<keyword evidence="7 8" id="KW-0456">Lyase</keyword>
<dbReference type="PANTHER" id="PTHR42836:SF1">
    <property type="entry name" value="7-CARBOXY-7-DEAZAGUANINE SYNTHASE"/>
    <property type="match status" value="1"/>
</dbReference>
<dbReference type="EMBL" id="JAFHKK010000011">
    <property type="protein sequence ID" value="MBN2964372.1"/>
    <property type="molecule type" value="Genomic_DNA"/>
</dbReference>
<evidence type="ECO:0000256" key="6">
    <source>
        <dbReference type="ARBA" id="ARBA00023014"/>
    </source>
</evidence>
<dbReference type="SUPFAM" id="SSF102114">
    <property type="entry name" value="Radical SAM enzymes"/>
    <property type="match status" value="1"/>
</dbReference>
<keyword evidence="6 8" id="KW-0411">Iron-sulfur</keyword>
<comment type="caution">
    <text evidence="8">Lacks conserved residue(s) required for the propagation of feature annotation.</text>
</comment>
<gene>
    <name evidence="8" type="primary">queE</name>
    <name evidence="10" type="ORF">JWV37_06240</name>
</gene>
<evidence type="ECO:0000256" key="5">
    <source>
        <dbReference type="ARBA" id="ARBA00023004"/>
    </source>
</evidence>
<comment type="cofactor">
    <cofactor evidence="8">
        <name>[4Fe-4S] cluster</name>
        <dbReference type="ChEBI" id="CHEBI:49883"/>
    </cofactor>
    <text evidence="8">Binds 1 [4Fe-4S] cluster. The cluster is coordinated with 3 cysteines and an exchangeable S-adenosyl-L-methionine.</text>
</comment>
<sequence>MVNIVDVFYSIQGEGAQTGVACVFVRLYGCNLACSFCDEPLHKGTYETLSFEEILARIARFPSRHVVITGGEPSLYDLRAFIGFLQTHGYHVAVETNGYDFANLSGANWVTYSPKDWDAIKQEGFDELKFVVARTSPVKKILAFHTQKPVFIQPQNAKDAPDWDNVAFCIDLVKAHPQFHLSVQLHKFLGVA</sequence>
<evidence type="ECO:0000256" key="4">
    <source>
        <dbReference type="ARBA" id="ARBA00022842"/>
    </source>
</evidence>
<feature type="binding site" evidence="8">
    <location>
        <position position="71"/>
    </location>
    <ligand>
        <name>S-adenosyl-L-methionine</name>
        <dbReference type="ChEBI" id="CHEBI:59789"/>
    </ligand>
</feature>
<evidence type="ECO:0000256" key="8">
    <source>
        <dbReference type="HAMAP-Rule" id="MF_00917"/>
    </source>
</evidence>
<dbReference type="CDD" id="cd01335">
    <property type="entry name" value="Radical_SAM"/>
    <property type="match status" value="1"/>
</dbReference>
<feature type="binding site" evidence="8">
    <location>
        <position position="30"/>
    </location>
    <ligand>
        <name>[4Fe-4S] cluster</name>
        <dbReference type="ChEBI" id="CHEBI:49883"/>
        <note>4Fe-4S-S-AdoMet</note>
    </ligand>
</feature>
<comment type="function">
    <text evidence="8">Catalyzes the complex heterocyclic radical-mediated conversion of 6-carboxy-5,6,7,8-tetrahydropterin (CPH4) to 7-carboxy-7-deazaguanine (CDG), a step common to the biosynthetic pathways of all 7-deazapurine-containing compounds.</text>
</comment>
<keyword evidence="8" id="KW-0671">Queuosine biosynthesis</keyword>
<feature type="binding site" evidence="8">
    <location>
        <position position="34"/>
    </location>
    <ligand>
        <name>[4Fe-4S] cluster</name>
        <dbReference type="ChEBI" id="CHEBI:49883"/>
        <note>4Fe-4S-S-AdoMet</note>
    </ligand>
</feature>
<organism evidence="10 11">
    <name type="scientific">Sulfurospirillum tamanense</name>
    <dbReference type="NCBI Taxonomy" id="2813362"/>
    <lineage>
        <taxon>Bacteria</taxon>
        <taxon>Pseudomonadati</taxon>
        <taxon>Campylobacterota</taxon>
        <taxon>Epsilonproteobacteria</taxon>
        <taxon>Campylobacterales</taxon>
        <taxon>Sulfurospirillaceae</taxon>
        <taxon>Sulfurospirillum</taxon>
    </lineage>
</organism>
<dbReference type="InterPro" id="IPR024924">
    <property type="entry name" value="7-CO-7-deazaguanine_synth-like"/>
</dbReference>
<comment type="subunit">
    <text evidence="8">Homodimer.</text>
</comment>
<dbReference type="InterPro" id="IPR013785">
    <property type="entry name" value="Aldolase_TIM"/>
</dbReference>
<evidence type="ECO:0000256" key="2">
    <source>
        <dbReference type="ARBA" id="ARBA00022691"/>
    </source>
</evidence>
<dbReference type="Proteomes" id="UP000703590">
    <property type="component" value="Unassembled WGS sequence"/>
</dbReference>
<dbReference type="InterPro" id="IPR007197">
    <property type="entry name" value="rSAM"/>
</dbReference>
<keyword evidence="1 8" id="KW-0004">4Fe-4S</keyword>
<dbReference type="HAMAP" id="MF_00917">
    <property type="entry name" value="QueE"/>
    <property type="match status" value="1"/>
</dbReference>
<dbReference type="EC" id="4.3.99.3" evidence="8"/>